<gene>
    <name evidence="2" type="ORF">HPULCUR_006692</name>
</gene>
<keyword evidence="3" id="KW-1185">Reference proteome</keyword>
<sequence length="478" mass="55210">MLGKKRSHPSTSMMKSGIIDSKSQLLEQRSNQVMTILQQQTELIANVDGLPTTQLDSDADLSVYNTPLLKKFSVDVNLIWSLAIALYKGTVQTWFRELVSPGLTSQLDVVQRQHGSDPFACAFTYLSFGQRDLASEEAKKNKDFQLAMYISHSEFKNVKFLVHEHINTLTAQGQWQAMSLFHKRCWYTVAGQLGYSDTDKLIVTERVSWQCTLGMYLWYGNRADETPSLARYNSAFDESVANIHHLKTTKYTASPDLSCLWYQLLQWWLGDASVAQIDTWPLDLVWLLNIYKSSSSIDSSYLLKWVEQLERMDQAELAIYAALFLPDPQQRVNEILRQCEWTDENKLLNVYHIPSKNVCLAKALHAHDEWDFVEEYKILLEGGLYEQAKMNLLCFVLPVYFKFDDASIEKCLSYTKVYPQGHDELIQHIHNTLTYLLNNDKNAETSQLLIEKLQQVPSKYRVRHTEELFKNLIEAVLF</sequence>
<evidence type="ECO:0000259" key="1">
    <source>
        <dbReference type="Pfam" id="PF12110"/>
    </source>
</evidence>
<comment type="caution">
    <text evidence="2">The sequence shown here is derived from an EMBL/GenBank/DDBJ whole genome shotgun (WGS) entry which is preliminary data.</text>
</comment>
<evidence type="ECO:0000313" key="2">
    <source>
        <dbReference type="EMBL" id="GAA5801247.1"/>
    </source>
</evidence>
<reference evidence="2 3" key="1">
    <citation type="submission" date="2024-04" db="EMBL/GenBank/DDBJ databases">
        <title>genome sequences of Mucor flavus KT1a and Helicostylum pulchrum KT1b strains isolation_sourced from the surface of a dry-aged beef.</title>
        <authorList>
            <person name="Toyotome T."/>
            <person name="Hosono M."/>
            <person name="Torimaru M."/>
            <person name="Fukuda K."/>
            <person name="Mikami N."/>
        </authorList>
    </citation>
    <scope>NUCLEOTIDE SEQUENCE [LARGE SCALE GENOMIC DNA]</scope>
    <source>
        <strain evidence="2 3">KT1b</strain>
    </source>
</reference>
<accession>A0ABP9Y4L7</accession>
<proteinExistence type="predicted"/>
<protein>
    <recommendedName>
        <fullName evidence="1">Nuclear pore complex protein NUP96 C-terminal domain-containing protein</fullName>
    </recommendedName>
</protein>
<feature type="domain" description="Nuclear pore complex protein NUP96 C-terminal" evidence="1">
    <location>
        <begin position="122"/>
        <end position="365"/>
    </location>
</feature>
<dbReference type="EMBL" id="BAABUJ010000018">
    <property type="protein sequence ID" value="GAA5801247.1"/>
    <property type="molecule type" value="Genomic_DNA"/>
</dbReference>
<evidence type="ECO:0000313" key="3">
    <source>
        <dbReference type="Proteomes" id="UP001476247"/>
    </source>
</evidence>
<dbReference type="InterPro" id="IPR021967">
    <property type="entry name" value="Nup98_C"/>
</dbReference>
<dbReference type="Proteomes" id="UP001476247">
    <property type="component" value="Unassembled WGS sequence"/>
</dbReference>
<organism evidence="2 3">
    <name type="scientific">Helicostylum pulchrum</name>
    <dbReference type="NCBI Taxonomy" id="562976"/>
    <lineage>
        <taxon>Eukaryota</taxon>
        <taxon>Fungi</taxon>
        <taxon>Fungi incertae sedis</taxon>
        <taxon>Mucoromycota</taxon>
        <taxon>Mucoromycotina</taxon>
        <taxon>Mucoromycetes</taxon>
        <taxon>Mucorales</taxon>
        <taxon>Mucorineae</taxon>
        <taxon>Mucoraceae</taxon>
        <taxon>Helicostylum</taxon>
    </lineage>
</organism>
<dbReference type="Pfam" id="PF12110">
    <property type="entry name" value="Nup96"/>
    <property type="match status" value="1"/>
</dbReference>
<name>A0ABP9Y4L7_9FUNG</name>
<dbReference type="Gene3D" id="1.25.40.690">
    <property type="match status" value="1"/>
</dbReference>